<evidence type="ECO:0000256" key="1">
    <source>
        <dbReference type="ARBA" id="ARBA00001947"/>
    </source>
</evidence>
<evidence type="ECO:0000256" key="8">
    <source>
        <dbReference type="RuleBase" id="RU004447"/>
    </source>
</evidence>
<gene>
    <name evidence="12" type="ORF">SAMN05216462_2897</name>
</gene>
<keyword evidence="9" id="KW-0812">Transmembrane</keyword>
<keyword evidence="5" id="KW-0378">Hydrolase</keyword>
<dbReference type="Proteomes" id="UP000182257">
    <property type="component" value="Unassembled WGS sequence"/>
</dbReference>
<dbReference type="InterPro" id="IPR011249">
    <property type="entry name" value="Metalloenz_LuxS/M16"/>
</dbReference>
<dbReference type="Pfam" id="PF00675">
    <property type="entry name" value="Peptidase_M16"/>
    <property type="match status" value="1"/>
</dbReference>
<sequence>MSQIIPTFAAEIIIIINILLLMKTKFLLTIAAMALGMSVQAKDFKYVTVPGDKMQTRMYTLDNGLKVFLSVNTEKPRIQTYIAVRTGSKNDPAETTGLAHYLEHLMFKGTKQFGTSNPEAEAPLLAEIEQRYEAYRKLTDPEARKKAYHEIDSVSQVAAKYFIPNEYDKLMAAIGAEGTNAYTSNDVTCYTEIIPSNEIDNWAKIQADRFQNMVIRGFHTELEAVYEEYNIGLTSDSRKLFATLSKLLWPNHPYGIQTTIGTQEHLKNPSITNIKNYFNKWYRPNNVAICMAGDFDPDKTIAIIDKYFSSWKPGADVKQPTFAPLPALTQPKDTTIVGPEAERVWMAWRAKQANALQADTLQLMEDVLSNGRAGLFDLDLNQTMKVQSANGGCELLRDHSAFFLMGTPKQGQSLEEVRSLMLAEIDKLKKGDFPENLLPSIINNKKRSYYQRLESNEGRADMFVDAFINEVDWKQEVESIDRISKITKQELVDFANKFFTDGYVTVFKKQGVDSLQKKIDKPAITAIPTNRDMMSQFVKDVQNAEVEPIQPRFVDFKKDLTIAKLGKSLPFYYVKNNDNGLFNLVFFYEFGQSADKRYDVVADYIKLLGTDKQSAAELKQKFYELACDWSMNVGTENITVNLSGLNENMPAALALLEDLFKNAKVDKAAYDQMVNLTLKRRNDTKKSQGAYFSHLYSYATVGERNAYRDLVSEQELKDTDPQVFVDLLKGLSNYTHKVVYFGPMSEKEAVAAIAKAHRPAKKLAAIPENKPYLNAPATQNEVLIAPYDAKNIYMRMYHNEGRSWNPDEAAVQEVFNEYYGGGMNGIVFQEMREARGLAYNAYAYYAQPSWKDRKEFFMTHIITQNDKMSDCIAHFNEILNNMPASEAAFKIAKDAVTKQMASNRTTKIGIFNAYLSALRLGLDCSLDEIIYKNLDKVTLQDIVNFEKQQMANKPCRYIILGDEKELDMKTLEKIGPVKRLTTEEVFGY</sequence>
<dbReference type="GO" id="GO:0006508">
    <property type="term" value="P:proteolysis"/>
    <property type="evidence" value="ECO:0007669"/>
    <property type="project" value="UniProtKB-KW"/>
</dbReference>
<keyword evidence="7" id="KW-0482">Metalloprotease</keyword>
<keyword evidence="3" id="KW-0645">Protease</keyword>
<dbReference type="InterPro" id="IPR011765">
    <property type="entry name" value="Pept_M16_N"/>
</dbReference>
<name>A0A1H4EQU1_XYLRU</name>
<dbReference type="PANTHER" id="PTHR43690:SF17">
    <property type="entry name" value="PROTEIN YHJJ"/>
    <property type="match status" value="1"/>
</dbReference>
<dbReference type="InterPro" id="IPR007863">
    <property type="entry name" value="Peptidase_M16_C"/>
</dbReference>
<dbReference type="PROSITE" id="PS00143">
    <property type="entry name" value="INSULINASE"/>
    <property type="match status" value="1"/>
</dbReference>
<accession>A0A1H4EQU1</accession>
<evidence type="ECO:0000259" key="10">
    <source>
        <dbReference type="Pfam" id="PF00675"/>
    </source>
</evidence>
<reference evidence="12 13" key="1">
    <citation type="submission" date="2016-10" db="EMBL/GenBank/DDBJ databases">
        <authorList>
            <person name="de Groot N.N."/>
        </authorList>
    </citation>
    <scope>NUCLEOTIDE SEQUENCE [LARGE SCALE GENOMIC DNA]</scope>
    <source>
        <strain evidence="12 13">D31d</strain>
    </source>
</reference>
<feature type="domain" description="Peptidase M16 N-terminal" evidence="10">
    <location>
        <begin position="70"/>
        <end position="113"/>
    </location>
</feature>
<dbReference type="PANTHER" id="PTHR43690">
    <property type="entry name" value="NARDILYSIN"/>
    <property type="match status" value="1"/>
</dbReference>
<comment type="cofactor">
    <cofactor evidence="1">
        <name>Zn(2+)</name>
        <dbReference type="ChEBI" id="CHEBI:29105"/>
    </cofactor>
</comment>
<feature type="transmembrane region" description="Helical" evidence="9">
    <location>
        <begin position="12"/>
        <end position="35"/>
    </location>
</feature>
<evidence type="ECO:0000256" key="4">
    <source>
        <dbReference type="ARBA" id="ARBA00022723"/>
    </source>
</evidence>
<evidence type="ECO:0000256" key="6">
    <source>
        <dbReference type="ARBA" id="ARBA00022833"/>
    </source>
</evidence>
<evidence type="ECO:0000256" key="3">
    <source>
        <dbReference type="ARBA" id="ARBA00022670"/>
    </source>
</evidence>
<evidence type="ECO:0000259" key="11">
    <source>
        <dbReference type="Pfam" id="PF05193"/>
    </source>
</evidence>
<dbReference type="AlphaFoldDB" id="A0A1H4EQU1"/>
<proteinExistence type="inferred from homology"/>
<keyword evidence="6" id="KW-0862">Zinc</keyword>
<dbReference type="InterPro" id="IPR050626">
    <property type="entry name" value="Peptidase_M16"/>
</dbReference>
<dbReference type="Gene3D" id="3.30.830.10">
    <property type="entry name" value="Metalloenzyme, LuxS/M16 peptidase-like"/>
    <property type="match status" value="4"/>
</dbReference>
<dbReference type="GO" id="GO:0046872">
    <property type="term" value="F:metal ion binding"/>
    <property type="evidence" value="ECO:0007669"/>
    <property type="project" value="UniProtKB-KW"/>
</dbReference>
<evidence type="ECO:0000256" key="7">
    <source>
        <dbReference type="ARBA" id="ARBA00023049"/>
    </source>
</evidence>
<evidence type="ECO:0000256" key="2">
    <source>
        <dbReference type="ARBA" id="ARBA00007261"/>
    </source>
</evidence>
<feature type="domain" description="Peptidase M16 C-terminal" evidence="11">
    <location>
        <begin position="738"/>
        <end position="893"/>
    </location>
</feature>
<comment type="similarity">
    <text evidence="2 8">Belongs to the peptidase M16 family.</text>
</comment>
<dbReference type="Pfam" id="PF05193">
    <property type="entry name" value="Peptidase_M16_C"/>
    <property type="match status" value="2"/>
</dbReference>
<feature type="domain" description="Peptidase M16 C-terminal" evidence="11">
    <location>
        <begin position="273"/>
        <end position="443"/>
    </location>
</feature>
<evidence type="ECO:0000256" key="5">
    <source>
        <dbReference type="ARBA" id="ARBA00022801"/>
    </source>
</evidence>
<evidence type="ECO:0000313" key="13">
    <source>
        <dbReference type="Proteomes" id="UP000182257"/>
    </source>
</evidence>
<dbReference type="GO" id="GO:0004222">
    <property type="term" value="F:metalloendopeptidase activity"/>
    <property type="evidence" value="ECO:0007669"/>
    <property type="project" value="InterPro"/>
</dbReference>
<protein>
    <submittedName>
        <fullName evidence="12">Predicted Zn-dependent peptidase</fullName>
    </submittedName>
</protein>
<organism evidence="12 13">
    <name type="scientific">Xylanibacter ruminicola</name>
    <name type="common">Prevotella ruminicola</name>
    <dbReference type="NCBI Taxonomy" id="839"/>
    <lineage>
        <taxon>Bacteria</taxon>
        <taxon>Pseudomonadati</taxon>
        <taxon>Bacteroidota</taxon>
        <taxon>Bacteroidia</taxon>
        <taxon>Bacteroidales</taxon>
        <taxon>Prevotellaceae</taxon>
        <taxon>Xylanibacter</taxon>
    </lineage>
</organism>
<keyword evidence="9" id="KW-0472">Membrane</keyword>
<keyword evidence="4" id="KW-0479">Metal-binding</keyword>
<dbReference type="EMBL" id="FNRF01000006">
    <property type="protein sequence ID" value="SEA87371.1"/>
    <property type="molecule type" value="Genomic_DNA"/>
</dbReference>
<keyword evidence="9" id="KW-1133">Transmembrane helix</keyword>
<evidence type="ECO:0000256" key="9">
    <source>
        <dbReference type="SAM" id="Phobius"/>
    </source>
</evidence>
<evidence type="ECO:0000313" key="12">
    <source>
        <dbReference type="EMBL" id="SEA87371.1"/>
    </source>
</evidence>
<dbReference type="InterPro" id="IPR001431">
    <property type="entry name" value="Pept_M16_Zn_BS"/>
</dbReference>
<dbReference type="SUPFAM" id="SSF63411">
    <property type="entry name" value="LuxS/MPP-like metallohydrolase"/>
    <property type="match status" value="4"/>
</dbReference>